<protein>
    <recommendedName>
        <fullName evidence="4">P-type ATPase C-terminal domain-containing protein</fullName>
    </recommendedName>
</protein>
<evidence type="ECO:0008006" key="4">
    <source>
        <dbReference type="Google" id="ProtNLM"/>
    </source>
</evidence>
<name>A0A3P7LYM9_DIBLA</name>
<proteinExistence type="predicted"/>
<evidence type="ECO:0000313" key="3">
    <source>
        <dbReference type="Proteomes" id="UP000281553"/>
    </source>
</evidence>
<keyword evidence="3" id="KW-1185">Reference proteome</keyword>
<accession>A0A3P7LYM9</accession>
<keyword evidence="1" id="KW-0472">Membrane</keyword>
<dbReference type="OrthoDB" id="377733at2759"/>
<dbReference type="Proteomes" id="UP000281553">
    <property type="component" value="Unassembled WGS sequence"/>
</dbReference>
<evidence type="ECO:0000256" key="1">
    <source>
        <dbReference type="SAM" id="Phobius"/>
    </source>
</evidence>
<feature type="transmembrane region" description="Helical" evidence="1">
    <location>
        <begin position="44"/>
        <end position="62"/>
    </location>
</feature>
<dbReference type="AlphaFoldDB" id="A0A3P7LYM9"/>
<keyword evidence="1" id="KW-1133">Transmembrane helix</keyword>
<keyword evidence="1" id="KW-0812">Transmembrane</keyword>
<reference evidence="2 3" key="1">
    <citation type="submission" date="2018-11" db="EMBL/GenBank/DDBJ databases">
        <authorList>
            <consortium name="Pathogen Informatics"/>
        </authorList>
    </citation>
    <scope>NUCLEOTIDE SEQUENCE [LARGE SCALE GENOMIC DNA]</scope>
</reference>
<evidence type="ECO:0000313" key="2">
    <source>
        <dbReference type="EMBL" id="VDN11261.1"/>
    </source>
</evidence>
<dbReference type="EMBL" id="UYRU01051074">
    <property type="protein sequence ID" value="VDN11261.1"/>
    <property type="molecule type" value="Genomic_DNA"/>
</dbReference>
<gene>
    <name evidence="2" type="ORF">DILT_LOCUS7092</name>
</gene>
<organism evidence="2 3">
    <name type="scientific">Dibothriocephalus latus</name>
    <name type="common">Fish tapeworm</name>
    <name type="synonym">Diphyllobothrium latum</name>
    <dbReference type="NCBI Taxonomy" id="60516"/>
    <lineage>
        <taxon>Eukaryota</taxon>
        <taxon>Metazoa</taxon>
        <taxon>Spiralia</taxon>
        <taxon>Lophotrochozoa</taxon>
        <taxon>Platyhelminthes</taxon>
        <taxon>Cestoda</taxon>
        <taxon>Eucestoda</taxon>
        <taxon>Diphyllobothriidea</taxon>
        <taxon>Diphyllobothriidae</taxon>
        <taxon>Dibothriocephalus</taxon>
    </lineage>
</organism>
<feature type="transmembrane region" description="Helical" evidence="1">
    <location>
        <begin position="21"/>
        <end position="38"/>
    </location>
</feature>
<sequence length="120" mass="13818">MAWMVLHGVDSVQSTRISRNLLYTSGPLSVLYLNFFYLDTSPAFWLSIPLAVVLALLPDILWRLASDAWWDHQIALSGVKREKERRKRRARRRFFTTEPDGLEETALDAVSMELCPHGDN</sequence>